<keyword evidence="2" id="KW-0378">Hydrolase</keyword>
<sequence>MLQAPLRATKMYPDARAMQRKIIFHSGPTNSGKTYHAIQKYFSAKSGVYCGPLKLLAHEIFEKSNAAGVPCDLVTGEERVTVQPDGKQASHVACTVEMCSKKFKNLEKEENKYDRHDMQPPLTNACT</sequence>
<dbReference type="InterPro" id="IPR027417">
    <property type="entry name" value="P-loop_NTPase"/>
</dbReference>
<evidence type="ECO:0000256" key="5">
    <source>
        <dbReference type="ARBA" id="ARBA00047984"/>
    </source>
</evidence>
<organism evidence="7 8">
    <name type="scientific">Saguinus oedipus</name>
    <name type="common">Cotton-top tamarin</name>
    <name type="synonym">Oedipomidas oedipus</name>
    <dbReference type="NCBI Taxonomy" id="9490"/>
    <lineage>
        <taxon>Eukaryota</taxon>
        <taxon>Metazoa</taxon>
        <taxon>Chordata</taxon>
        <taxon>Craniata</taxon>
        <taxon>Vertebrata</taxon>
        <taxon>Euteleostomi</taxon>
        <taxon>Mammalia</taxon>
        <taxon>Eutheria</taxon>
        <taxon>Euarchontoglires</taxon>
        <taxon>Primates</taxon>
        <taxon>Haplorrhini</taxon>
        <taxon>Platyrrhini</taxon>
        <taxon>Cebidae</taxon>
        <taxon>Callitrichinae</taxon>
        <taxon>Saguinus</taxon>
    </lineage>
</organism>
<dbReference type="Pfam" id="PF22527">
    <property type="entry name" value="DEXQc_Suv3"/>
    <property type="match status" value="1"/>
</dbReference>
<keyword evidence="8" id="KW-1185">Reference proteome</keyword>
<dbReference type="PANTHER" id="PTHR12131">
    <property type="entry name" value="ATP-DEPENDENT RNA AND DNA HELICASE"/>
    <property type="match status" value="1"/>
</dbReference>
<evidence type="ECO:0000313" key="7">
    <source>
        <dbReference type="EMBL" id="KAK2098536.1"/>
    </source>
</evidence>
<dbReference type="PANTHER" id="PTHR12131:SF1">
    <property type="entry name" value="ATP-DEPENDENT RNA HELICASE SUPV3L1, MITOCHONDRIAL-RELATED"/>
    <property type="match status" value="1"/>
</dbReference>
<comment type="caution">
    <text evidence="7">The sequence shown here is derived from an EMBL/GenBank/DDBJ whole genome shotgun (WGS) entry which is preliminary data.</text>
</comment>
<gene>
    <name evidence="7" type="primary">SUPV3L1_2</name>
    <name evidence="7" type="ORF">P7K49_023987</name>
</gene>
<evidence type="ECO:0000313" key="8">
    <source>
        <dbReference type="Proteomes" id="UP001266305"/>
    </source>
</evidence>
<dbReference type="GO" id="GO:0004386">
    <property type="term" value="F:helicase activity"/>
    <property type="evidence" value="ECO:0007669"/>
    <property type="project" value="UniProtKB-KW"/>
</dbReference>
<feature type="domain" description="ATP-dependent RNA helicase SUV3 DEXQ-box helicase" evidence="6">
    <location>
        <begin position="10"/>
        <end position="101"/>
    </location>
</feature>
<dbReference type="Proteomes" id="UP001266305">
    <property type="component" value="Unassembled WGS sequence"/>
</dbReference>
<evidence type="ECO:0000256" key="2">
    <source>
        <dbReference type="ARBA" id="ARBA00022801"/>
    </source>
</evidence>
<comment type="catalytic activity">
    <reaction evidence="5">
        <text>ATP + H2O = ADP + phosphate + H(+)</text>
        <dbReference type="Rhea" id="RHEA:13065"/>
        <dbReference type="ChEBI" id="CHEBI:15377"/>
        <dbReference type="ChEBI" id="CHEBI:15378"/>
        <dbReference type="ChEBI" id="CHEBI:30616"/>
        <dbReference type="ChEBI" id="CHEBI:43474"/>
        <dbReference type="ChEBI" id="CHEBI:456216"/>
        <dbReference type="EC" id="3.6.4.13"/>
    </reaction>
</comment>
<dbReference type="EMBL" id="JASSZA010000011">
    <property type="protein sequence ID" value="KAK2098536.1"/>
    <property type="molecule type" value="Genomic_DNA"/>
</dbReference>
<evidence type="ECO:0000256" key="4">
    <source>
        <dbReference type="ARBA" id="ARBA00022840"/>
    </source>
</evidence>
<dbReference type="InterPro" id="IPR055206">
    <property type="entry name" value="DEXQc_SUV3"/>
</dbReference>
<keyword evidence="3 7" id="KW-0347">Helicase</keyword>
<evidence type="ECO:0000256" key="1">
    <source>
        <dbReference type="ARBA" id="ARBA00022741"/>
    </source>
</evidence>
<reference evidence="7 8" key="1">
    <citation type="submission" date="2023-05" db="EMBL/GenBank/DDBJ databases">
        <title>B98-5 Cell Line De Novo Hybrid Assembly: An Optical Mapping Approach.</title>
        <authorList>
            <person name="Kananen K."/>
            <person name="Auerbach J.A."/>
            <person name="Kautto E."/>
            <person name="Blachly J.S."/>
        </authorList>
    </citation>
    <scope>NUCLEOTIDE SEQUENCE [LARGE SCALE GENOMIC DNA]</scope>
    <source>
        <strain evidence="7">B95-8</strain>
        <tissue evidence="7">Cell line</tissue>
    </source>
</reference>
<proteinExistence type="predicted"/>
<dbReference type="Gene3D" id="3.40.50.300">
    <property type="entry name" value="P-loop containing nucleotide triphosphate hydrolases"/>
    <property type="match status" value="1"/>
</dbReference>
<keyword evidence="1" id="KW-0547">Nucleotide-binding</keyword>
<keyword evidence="4" id="KW-0067">ATP-binding</keyword>
<dbReference type="InterPro" id="IPR050699">
    <property type="entry name" value="RNA-DNA_Helicase"/>
</dbReference>
<evidence type="ECO:0000256" key="3">
    <source>
        <dbReference type="ARBA" id="ARBA00022806"/>
    </source>
</evidence>
<evidence type="ECO:0000259" key="6">
    <source>
        <dbReference type="Pfam" id="PF22527"/>
    </source>
</evidence>
<protein>
    <submittedName>
        <fullName evidence="7">ATP-dependent RNA helicase supv3l1, mitochondrial</fullName>
    </submittedName>
</protein>
<dbReference type="SUPFAM" id="SSF52540">
    <property type="entry name" value="P-loop containing nucleoside triphosphate hydrolases"/>
    <property type="match status" value="1"/>
</dbReference>
<name>A0ABQ9UN83_SAGOE</name>
<accession>A0ABQ9UN83</accession>